<proteinExistence type="predicted"/>
<accession>A0A9Q0URL4</accession>
<feature type="region of interest" description="Disordered" evidence="1">
    <location>
        <begin position="1"/>
        <end position="26"/>
    </location>
</feature>
<evidence type="ECO:0000313" key="3">
    <source>
        <dbReference type="Proteomes" id="UP001151532"/>
    </source>
</evidence>
<keyword evidence="3" id="KW-1185">Reference proteome</keyword>
<dbReference type="EMBL" id="JAPFFK010000011">
    <property type="protein sequence ID" value="KAJ6734882.1"/>
    <property type="molecule type" value="Genomic_DNA"/>
</dbReference>
<gene>
    <name evidence="2" type="ORF">OIU79_002037</name>
</gene>
<feature type="compositionally biased region" description="Low complexity" evidence="1">
    <location>
        <begin position="1"/>
        <end position="22"/>
    </location>
</feature>
<comment type="caution">
    <text evidence="2">The sequence shown here is derived from an EMBL/GenBank/DDBJ whole genome shotgun (WGS) entry which is preliminary data.</text>
</comment>
<protein>
    <submittedName>
        <fullName evidence="2">Uncharacterized protein</fullName>
    </submittedName>
</protein>
<reference evidence="2" key="2">
    <citation type="journal article" date="2023" name="Int. J. Mol. Sci.">
        <title>De Novo Assembly and Annotation of 11 Diverse Shrub Willow (Salix) Genomes Reveals Novel Gene Organization in Sex-Linked Regions.</title>
        <authorList>
            <person name="Hyden B."/>
            <person name="Feng K."/>
            <person name="Yates T.B."/>
            <person name="Jawdy S."/>
            <person name="Cereghino C."/>
            <person name="Smart L.B."/>
            <person name="Muchero W."/>
        </authorList>
    </citation>
    <scope>NUCLEOTIDE SEQUENCE</scope>
    <source>
        <tissue evidence="2">Shoot tip</tissue>
    </source>
</reference>
<feature type="region of interest" description="Disordered" evidence="1">
    <location>
        <begin position="46"/>
        <end position="72"/>
    </location>
</feature>
<dbReference type="Proteomes" id="UP001151532">
    <property type="component" value="Chromosome 17"/>
</dbReference>
<dbReference type="AlphaFoldDB" id="A0A9Q0URL4"/>
<evidence type="ECO:0000256" key="1">
    <source>
        <dbReference type="SAM" id="MobiDB-lite"/>
    </source>
</evidence>
<name>A0A9Q0URL4_SALPP</name>
<reference evidence="2" key="1">
    <citation type="submission" date="2022-11" db="EMBL/GenBank/DDBJ databases">
        <authorList>
            <person name="Hyden B.L."/>
            <person name="Feng K."/>
            <person name="Yates T."/>
            <person name="Jawdy S."/>
            <person name="Smart L.B."/>
            <person name="Muchero W."/>
        </authorList>
    </citation>
    <scope>NUCLEOTIDE SEQUENCE</scope>
    <source>
        <tissue evidence="2">Shoot tip</tissue>
    </source>
</reference>
<organism evidence="2 3">
    <name type="scientific">Salix purpurea</name>
    <name type="common">Purple osier willow</name>
    <dbReference type="NCBI Taxonomy" id="77065"/>
    <lineage>
        <taxon>Eukaryota</taxon>
        <taxon>Viridiplantae</taxon>
        <taxon>Streptophyta</taxon>
        <taxon>Embryophyta</taxon>
        <taxon>Tracheophyta</taxon>
        <taxon>Spermatophyta</taxon>
        <taxon>Magnoliopsida</taxon>
        <taxon>eudicotyledons</taxon>
        <taxon>Gunneridae</taxon>
        <taxon>Pentapetalae</taxon>
        <taxon>rosids</taxon>
        <taxon>fabids</taxon>
        <taxon>Malpighiales</taxon>
        <taxon>Salicaceae</taxon>
        <taxon>Saliceae</taxon>
        <taxon>Salix</taxon>
    </lineage>
</organism>
<sequence length="72" mass="8108">MPAFHSPSLPLPAAFPSRSPPLQLHPNRSIFSSAAIRSQPRNRFIKNEEAKVSREKAAKESKFLGLEKREQP</sequence>
<evidence type="ECO:0000313" key="2">
    <source>
        <dbReference type="EMBL" id="KAJ6734882.1"/>
    </source>
</evidence>